<evidence type="ECO:0000313" key="2">
    <source>
        <dbReference type="Proteomes" id="UP000325291"/>
    </source>
</evidence>
<dbReference type="RefSeq" id="WP_111363889.1">
    <property type="nucleotide sequence ID" value="NZ_JASHJG010000091.1"/>
</dbReference>
<accession>A0A5A9ZSK6</accession>
<evidence type="ECO:0008006" key="3">
    <source>
        <dbReference type="Google" id="ProtNLM"/>
    </source>
</evidence>
<dbReference type="EMBL" id="VINQ01000002">
    <property type="protein sequence ID" value="KAA0920180.1"/>
    <property type="molecule type" value="Genomic_DNA"/>
</dbReference>
<gene>
    <name evidence="1" type="ORF">FLO80_03415</name>
</gene>
<proteinExistence type="predicted"/>
<evidence type="ECO:0000313" key="1">
    <source>
        <dbReference type="EMBL" id="KAA0920180.1"/>
    </source>
</evidence>
<name>A0A5A9ZSK6_9RHOB</name>
<organism evidence="1 2">
    <name type="scientific">Aquicoccus porphyridii</name>
    <dbReference type="NCBI Taxonomy" id="1852029"/>
    <lineage>
        <taxon>Bacteria</taxon>
        <taxon>Pseudomonadati</taxon>
        <taxon>Pseudomonadota</taxon>
        <taxon>Alphaproteobacteria</taxon>
        <taxon>Rhodobacterales</taxon>
        <taxon>Paracoccaceae</taxon>
        <taxon>Aquicoccus</taxon>
    </lineage>
</organism>
<reference evidence="1 2" key="1">
    <citation type="submission" date="2019-07" db="EMBL/GenBank/DDBJ databases">
        <title>Aquicoccus porphyridii gen. nov., sp. nov., isolated from a small marine red alga, Porphyridium marinum.</title>
        <authorList>
            <person name="Liu L."/>
        </authorList>
    </citation>
    <scope>NUCLEOTIDE SEQUENCE [LARGE SCALE GENOMIC DNA]</scope>
    <source>
        <strain evidence="1 2">L1 8-17</strain>
    </source>
</reference>
<dbReference type="Proteomes" id="UP000325291">
    <property type="component" value="Unassembled WGS sequence"/>
</dbReference>
<protein>
    <recommendedName>
        <fullName evidence="3">DUF4274 domain-containing protein</fullName>
    </recommendedName>
</protein>
<sequence length="182" mass="20651">MAAFAAMDWNNSSEREQLDAVRRARPDELNQILCEYDWSLYPETVLGWASAQRGITLCAAITGFFNADPMRFNYLPRSDVPAQYHGICRLLDTMAQRVNAGFYLPNVTHIPCIQQKTLRAWMHYQQEDVIDNRRGRWVFEDELIAPLLNPVSQSVSGQAGRSEPEASGFPDLGALVKPLMNF</sequence>
<dbReference type="AlphaFoldDB" id="A0A5A9ZSK6"/>
<keyword evidence="2" id="KW-1185">Reference proteome</keyword>
<comment type="caution">
    <text evidence="1">The sequence shown here is derived from an EMBL/GenBank/DDBJ whole genome shotgun (WGS) entry which is preliminary data.</text>
</comment>